<name>A0AA88PCH9_9TELE</name>
<proteinExistence type="predicted"/>
<evidence type="ECO:0000313" key="2">
    <source>
        <dbReference type="Proteomes" id="UP001187343"/>
    </source>
</evidence>
<accession>A0AA88PCH9</accession>
<protein>
    <submittedName>
        <fullName evidence="1">Uncharacterized protein</fullName>
    </submittedName>
</protein>
<comment type="caution">
    <text evidence="1">The sequence shown here is derived from an EMBL/GenBank/DDBJ whole genome shotgun (WGS) entry which is preliminary data.</text>
</comment>
<evidence type="ECO:0000313" key="1">
    <source>
        <dbReference type="EMBL" id="KAK2881360.1"/>
    </source>
</evidence>
<sequence>MPEHHSASCLFEKPGMECSIFSGIRPRLHIWECIMMQQARKNSHTVVAVTDAAKPDCSASPVLAAKR</sequence>
<dbReference type="EMBL" id="JAUYZG010000018">
    <property type="protein sequence ID" value="KAK2881360.1"/>
    <property type="molecule type" value="Genomic_DNA"/>
</dbReference>
<keyword evidence="2" id="KW-1185">Reference proteome</keyword>
<gene>
    <name evidence="1" type="ORF">Q8A67_018628</name>
</gene>
<reference evidence="1" key="1">
    <citation type="submission" date="2023-08" db="EMBL/GenBank/DDBJ databases">
        <title>Chromosome-level Genome Assembly of mud carp (Cirrhinus molitorella).</title>
        <authorList>
            <person name="Liu H."/>
        </authorList>
    </citation>
    <scope>NUCLEOTIDE SEQUENCE</scope>
    <source>
        <strain evidence="1">Prfri</strain>
        <tissue evidence="1">Muscle</tissue>
    </source>
</reference>
<dbReference type="Proteomes" id="UP001187343">
    <property type="component" value="Unassembled WGS sequence"/>
</dbReference>
<organism evidence="1 2">
    <name type="scientific">Cirrhinus molitorella</name>
    <name type="common">mud carp</name>
    <dbReference type="NCBI Taxonomy" id="172907"/>
    <lineage>
        <taxon>Eukaryota</taxon>
        <taxon>Metazoa</taxon>
        <taxon>Chordata</taxon>
        <taxon>Craniata</taxon>
        <taxon>Vertebrata</taxon>
        <taxon>Euteleostomi</taxon>
        <taxon>Actinopterygii</taxon>
        <taxon>Neopterygii</taxon>
        <taxon>Teleostei</taxon>
        <taxon>Ostariophysi</taxon>
        <taxon>Cypriniformes</taxon>
        <taxon>Cyprinidae</taxon>
        <taxon>Labeoninae</taxon>
        <taxon>Labeonini</taxon>
        <taxon>Cirrhinus</taxon>
    </lineage>
</organism>
<dbReference type="AlphaFoldDB" id="A0AA88PCH9"/>